<sequence>MKAVMIVYNQAHNAEVQDILDKCDVRGFTKWEDVQGRGSKRGEPHYSSHAWPSKNMATLTFVDEGILSELLAKLKALDERTEKQGLRTFIWEAEQAW</sequence>
<comment type="caution">
    <text evidence="1">The sequence shown here is derived from an EMBL/GenBank/DDBJ whole genome shotgun (WGS) entry which is preliminary data.</text>
</comment>
<gene>
    <name evidence="1" type="ORF">SDC9_95671</name>
</gene>
<dbReference type="NCBIfam" id="NF045581">
    <property type="entry name" value="PG0541_fam"/>
    <property type="match status" value="1"/>
</dbReference>
<protein>
    <recommendedName>
        <fullName evidence="2">Nitrogen regulatory protein P-II</fullName>
    </recommendedName>
</protein>
<dbReference type="InterPro" id="IPR011322">
    <property type="entry name" value="N-reg_PII-like_a/b"/>
</dbReference>
<dbReference type="GO" id="GO:0006808">
    <property type="term" value="P:regulation of nitrogen utilization"/>
    <property type="evidence" value="ECO:0007669"/>
    <property type="project" value="InterPro"/>
</dbReference>
<dbReference type="Gene3D" id="3.30.70.120">
    <property type="match status" value="1"/>
</dbReference>
<evidence type="ECO:0000313" key="1">
    <source>
        <dbReference type="EMBL" id="MPM48944.1"/>
    </source>
</evidence>
<dbReference type="AlphaFoldDB" id="A0A645AH20"/>
<name>A0A645AH20_9ZZZZ</name>
<reference evidence="1" key="1">
    <citation type="submission" date="2019-08" db="EMBL/GenBank/DDBJ databases">
        <authorList>
            <person name="Kucharzyk K."/>
            <person name="Murdoch R.W."/>
            <person name="Higgins S."/>
            <person name="Loffler F."/>
        </authorList>
    </citation>
    <scope>NUCLEOTIDE SEQUENCE</scope>
</reference>
<dbReference type="Pfam" id="PF00543">
    <property type="entry name" value="P-II"/>
    <property type="match status" value="1"/>
</dbReference>
<dbReference type="InterPro" id="IPR015867">
    <property type="entry name" value="N-reg_PII/ATP_PRibTrfase_C"/>
</dbReference>
<dbReference type="GO" id="GO:0030234">
    <property type="term" value="F:enzyme regulator activity"/>
    <property type="evidence" value="ECO:0007669"/>
    <property type="project" value="InterPro"/>
</dbReference>
<dbReference type="EMBL" id="VSSQ01012319">
    <property type="protein sequence ID" value="MPM48944.1"/>
    <property type="molecule type" value="Genomic_DNA"/>
</dbReference>
<dbReference type="SUPFAM" id="SSF54913">
    <property type="entry name" value="GlnB-like"/>
    <property type="match status" value="1"/>
</dbReference>
<proteinExistence type="predicted"/>
<organism evidence="1">
    <name type="scientific">bioreactor metagenome</name>
    <dbReference type="NCBI Taxonomy" id="1076179"/>
    <lineage>
        <taxon>unclassified sequences</taxon>
        <taxon>metagenomes</taxon>
        <taxon>ecological metagenomes</taxon>
    </lineage>
</organism>
<evidence type="ECO:0008006" key="2">
    <source>
        <dbReference type="Google" id="ProtNLM"/>
    </source>
</evidence>
<dbReference type="InterPro" id="IPR002187">
    <property type="entry name" value="N-reg_PII"/>
</dbReference>
<accession>A0A645AH20</accession>